<sequence>MRHSITHAPSKARVEWIVLVADLVGTAVFAVEGAIAAMHAQLDLLGVMVIAFIVALGGGVTRDLLIGATPPKAVADWRYPALAFAMGGVAFVFHEQVLGWSGSTLIVLDAAGLALFAVAGAQKALNFGISPFVSMLMGTITGVGGGVLRDIVLARVPVVLQADLYASSAFVGAVVLIVGRRLGVPPVAAALLAGAACLLLRLLSVHFGWQLPKVLEA</sequence>
<evidence type="ECO:0000256" key="2">
    <source>
        <dbReference type="ARBA" id="ARBA00008193"/>
    </source>
</evidence>
<evidence type="ECO:0000256" key="4">
    <source>
        <dbReference type="ARBA" id="ARBA00022692"/>
    </source>
</evidence>
<feature type="transmembrane region" description="Helical" evidence="7">
    <location>
        <begin position="132"/>
        <end position="152"/>
    </location>
</feature>
<organism evidence="9 10">
    <name type="scientific">Pseudomonas kribbensis</name>
    <dbReference type="NCBI Taxonomy" id="1628086"/>
    <lineage>
        <taxon>Bacteria</taxon>
        <taxon>Pseudomonadati</taxon>
        <taxon>Pseudomonadota</taxon>
        <taxon>Gammaproteobacteria</taxon>
        <taxon>Pseudomonadales</taxon>
        <taxon>Pseudomonadaceae</taxon>
        <taxon>Pseudomonas</taxon>
    </lineage>
</organism>
<dbReference type="PANTHER" id="PTHR30506">
    <property type="entry name" value="INNER MEMBRANE PROTEIN"/>
    <property type="match status" value="1"/>
</dbReference>
<dbReference type="AlphaFoldDB" id="A0A4Y8VJU4"/>
<dbReference type="OrthoDB" id="9791874at2"/>
<evidence type="ECO:0000256" key="1">
    <source>
        <dbReference type="ARBA" id="ARBA00004651"/>
    </source>
</evidence>
<gene>
    <name evidence="9" type="ORF">E4J90_10745</name>
</gene>
<name>A0A4Y8VJU4_9PSED</name>
<comment type="similarity">
    <text evidence="2">Belongs to the UPF0126 family.</text>
</comment>
<evidence type="ECO:0000256" key="6">
    <source>
        <dbReference type="ARBA" id="ARBA00023136"/>
    </source>
</evidence>
<feature type="domain" description="Glycine transporter" evidence="8">
    <location>
        <begin position="107"/>
        <end position="179"/>
    </location>
</feature>
<dbReference type="GO" id="GO:0005886">
    <property type="term" value="C:plasma membrane"/>
    <property type="evidence" value="ECO:0007669"/>
    <property type="project" value="UniProtKB-SubCell"/>
</dbReference>
<proteinExistence type="inferred from homology"/>
<accession>A0A4Y8VJU4</accession>
<keyword evidence="6 7" id="KW-0472">Membrane</keyword>
<evidence type="ECO:0000259" key="8">
    <source>
        <dbReference type="Pfam" id="PF03458"/>
    </source>
</evidence>
<dbReference type="EMBL" id="SPDQ01000013">
    <property type="protein sequence ID" value="TFH80739.1"/>
    <property type="molecule type" value="Genomic_DNA"/>
</dbReference>
<keyword evidence="3" id="KW-1003">Cell membrane</keyword>
<dbReference type="PANTHER" id="PTHR30506:SF3">
    <property type="entry name" value="UPF0126 INNER MEMBRANE PROTEIN YADS-RELATED"/>
    <property type="match status" value="1"/>
</dbReference>
<dbReference type="InterPro" id="IPR005115">
    <property type="entry name" value="Gly_transporter"/>
</dbReference>
<feature type="domain" description="Glycine transporter" evidence="8">
    <location>
        <begin position="20"/>
        <end position="94"/>
    </location>
</feature>
<evidence type="ECO:0000256" key="5">
    <source>
        <dbReference type="ARBA" id="ARBA00022989"/>
    </source>
</evidence>
<feature type="transmembrane region" description="Helical" evidence="7">
    <location>
        <begin position="100"/>
        <end position="120"/>
    </location>
</feature>
<comment type="subcellular location">
    <subcellularLocation>
        <location evidence="1">Cell membrane</location>
        <topology evidence="1">Multi-pass membrane protein</topology>
    </subcellularLocation>
</comment>
<evidence type="ECO:0000256" key="3">
    <source>
        <dbReference type="ARBA" id="ARBA00022475"/>
    </source>
</evidence>
<feature type="transmembrane region" description="Helical" evidence="7">
    <location>
        <begin position="16"/>
        <end position="38"/>
    </location>
</feature>
<evidence type="ECO:0000256" key="7">
    <source>
        <dbReference type="SAM" id="Phobius"/>
    </source>
</evidence>
<dbReference type="Proteomes" id="UP000297555">
    <property type="component" value="Unassembled WGS sequence"/>
</dbReference>
<comment type="caution">
    <text evidence="9">The sequence shown here is derived from an EMBL/GenBank/DDBJ whole genome shotgun (WGS) entry which is preliminary data.</text>
</comment>
<evidence type="ECO:0000313" key="10">
    <source>
        <dbReference type="Proteomes" id="UP000297555"/>
    </source>
</evidence>
<dbReference type="Pfam" id="PF03458">
    <property type="entry name" value="Gly_transporter"/>
    <property type="match status" value="2"/>
</dbReference>
<reference evidence="9 10" key="1">
    <citation type="submission" date="2019-03" db="EMBL/GenBank/DDBJ databases">
        <title>Draft genome sequence of humic substances-degrading Pseudomonas kribbensis CHA-19 from forest soil.</title>
        <authorList>
            <person name="Kim D."/>
        </authorList>
    </citation>
    <scope>NUCLEOTIDE SEQUENCE [LARGE SCALE GENOMIC DNA]</scope>
    <source>
        <strain evidence="9 10">CHA-19</strain>
    </source>
</reference>
<feature type="transmembrane region" description="Helical" evidence="7">
    <location>
        <begin position="190"/>
        <end position="209"/>
    </location>
</feature>
<protein>
    <submittedName>
        <fullName evidence="9">Trimeric intracellular cation channel family protein</fullName>
    </submittedName>
</protein>
<feature type="transmembrane region" description="Helical" evidence="7">
    <location>
        <begin position="158"/>
        <end position="178"/>
    </location>
</feature>
<keyword evidence="4 7" id="KW-0812">Transmembrane</keyword>
<evidence type="ECO:0000313" key="9">
    <source>
        <dbReference type="EMBL" id="TFH80739.1"/>
    </source>
</evidence>
<keyword evidence="5 7" id="KW-1133">Transmembrane helix</keyword>
<feature type="transmembrane region" description="Helical" evidence="7">
    <location>
        <begin position="44"/>
        <end position="65"/>
    </location>
</feature>